<dbReference type="EMBL" id="SMMX01000008">
    <property type="protein sequence ID" value="TDA21588.1"/>
    <property type="molecule type" value="Genomic_DNA"/>
</dbReference>
<proteinExistence type="predicted"/>
<gene>
    <name evidence="2" type="ORF">E1963_11405</name>
</gene>
<evidence type="ECO:0000313" key="3">
    <source>
        <dbReference type="Proteomes" id="UP000295710"/>
    </source>
</evidence>
<name>A0A4R4FE08_9FIRM</name>
<accession>A0A4R4FE08</accession>
<sequence>MAQYNAMEETYTEIRVLGKPALFHDMRLDRNTVPKGLYLYEVRHDDEGWGDPVQIAKGILVNHFGSILTRERIKLSSNGYLDIEPEKDWDYCGGDCRTIQEFLEKYPPKREKEKER</sequence>
<comment type="caution">
    <text evidence="2">The sequence shown here is derived from an EMBL/GenBank/DDBJ whole genome shotgun (WGS) entry which is preliminary data.</text>
</comment>
<keyword evidence="3" id="KW-1185">Reference proteome</keyword>
<protein>
    <recommendedName>
        <fullName evidence="1">Large polyvalent protein associated domain-containing protein</fullName>
    </recommendedName>
</protein>
<evidence type="ECO:0000313" key="2">
    <source>
        <dbReference type="EMBL" id="TDA21588.1"/>
    </source>
</evidence>
<dbReference type="RefSeq" id="WP_132278052.1">
    <property type="nucleotide sequence ID" value="NZ_JAOBST010000004.1"/>
</dbReference>
<dbReference type="AlphaFoldDB" id="A0A4R4FE08"/>
<feature type="domain" description="Large polyvalent protein associated" evidence="1">
    <location>
        <begin position="8"/>
        <end position="104"/>
    </location>
</feature>
<dbReference type="Pfam" id="PF18843">
    <property type="entry name" value="LPD28"/>
    <property type="match status" value="1"/>
</dbReference>
<reference evidence="2 3" key="1">
    <citation type="journal article" date="2016" name="Nat. Microbiol.">
        <title>The Mouse Intestinal Bacterial Collection (miBC) provides host-specific insight into cultured diversity and functional potential of the gut microbiota.</title>
        <authorList>
            <person name="Lagkouvardos I."/>
            <person name="Pukall R."/>
            <person name="Abt B."/>
            <person name="Foesel B.U."/>
            <person name="Meier-Kolthoff J.P."/>
            <person name="Kumar N."/>
            <person name="Bresciani A."/>
            <person name="Martinez I."/>
            <person name="Just S."/>
            <person name="Ziegler C."/>
            <person name="Brugiroux S."/>
            <person name="Garzetti D."/>
            <person name="Wenning M."/>
            <person name="Bui T.P."/>
            <person name="Wang J."/>
            <person name="Hugenholtz F."/>
            <person name="Plugge C.M."/>
            <person name="Peterson D.A."/>
            <person name="Hornef M.W."/>
            <person name="Baines J.F."/>
            <person name="Smidt H."/>
            <person name="Walter J."/>
            <person name="Kristiansen K."/>
            <person name="Nielsen H.B."/>
            <person name="Haller D."/>
            <person name="Overmann J."/>
            <person name="Stecher B."/>
            <person name="Clavel T."/>
        </authorList>
    </citation>
    <scope>NUCLEOTIDE SEQUENCE [LARGE SCALE GENOMIC DNA]</scope>
    <source>
        <strain evidence="2 3">DSM 28560</strain>
    </source>
</reference>
<organism evidence="2 3">
    <name type="scientific">Extibacter muris</name>
    <dbReference type="NCBI Taxonomy" id="1796622"/>
    <lineage>
        <taxon>Bacteria</taxon>
        <taxon>Bacillati</taxon>
        <taxon>Bacillota</taxon>
        <taxon>Clostridia</taxon>
        <taxon>Lachnospirales</taxon>
        <taxon>Lachnospiraceae</taxon>
        <taxon>Extibacter</taxon>
    </lineage>
</organism>
<dbReference type="Proteomes" id="UP000295710">
    <property type="component" value="Unassembled WGS sequence"/>
</dbReference>
<evidence type="ECO:0000259" key="1">
    <source>
        <dbReference type="Pfam" id="PF18843"/>
    </source>
</evidence>
<dbReference type="InterPro" id="IPR040809">
    <property type="entry name" value="LPD28"/>
</dbReference>